<dbReference type="Proteomes" id="UP000034072">
    <property type="component" value="Unassembled WGS sequence"/>
</dbReference>
<sequence>MTNEIPNKQPEPILEKKPETIDNLIPKQENRDGLLVNVIENKRLKGEILPEQLGDFTKIVHSRIAEEMAQEKTTLPKDRLQGLDEELERNPQIVKAIIESFGLGVASDSFMLYGLIRKTKDLIRITLNFYNETKPRVSPGDAKPISERTDDDILRALKQFWPDDVDGPNKTEFPHGDDINYYSGKDTLIDDEHPRFMLERGHAVPGYRYIFGPTRKNKTDYAESMGLFGGAGILTPKPTERGPIAEDDVKRVVDGELKLHNFSLRFRDNSDMVGQKWYELVMGYPAEWYIAGSVKSKILSDYFKKYVIPEIRKNSTKVGI</sequence>
<name>A0A0G0T0A2_9BACT</name>
<accession>A0A0G0T0A2</accession>
<dbReference type="AlphaFoldDB" id="A0A0G0T0A2"/>
<reference evidence="1 2" key="1">
    <citation type="journal article" date="2015" name="Nature">
        <title>rRNA introns, odd ribosomes, and small enigmatic genomes across a large radiation of phyla.</title>
        <authorList>
            <person name="Brown C.T."/>
            <person name="Hug L.A."/>
            <person name="Thomas B.C."/>
            <person name="Sharon I."/>
            <person name="Castelle C.J."/>
            <person name="Singh A."/>
            <person name="Wilkins M.J."/>
            <person name="Williams K.H."/>
            <person name="Banfield J.F."/>
        </authorList>
    </citation>
    <scope>NUCLEOTIDE SEQUENCE [LARGE SCALE GENOMIC DNA]</scope>
</reference>
<proteinExistence type="predicted"/>
<protein>
    <submittedName>
        <fullName evidence="1">Uncharacterized protein</fullName>
    </submittedName>
</protein>
<evidence type="ECO:0000313" key="2">
    <source>
        <dbReference type="Proteomes" id="UP000034072"/>
    </source>
</evidence>
<dbReference type="EMBL" id="LBXZ01000007">
    <property type="protein sequence ID" value="KKR40555.1"/>
    <property type="molecule type" value="Genomic_DNA"/>
</dbReference>
<gene>
    <name evidence="1" type="ORF">UT75_C0007G0003</name>
</gene>
<organism evidence="1 2">
    <name type="scientific">Candidatus Yanofskybacteria bacterium GW2011_GWE2_40_11</name>
    <dbReference type="NCBI Taxonomy" id="1619033"/>
    <lineage>
        <taxon>Bacteria</taxon>
        <taxon>Candidatus Yanofskyibacteriota</taxon>
    </lineage>
</organism>
<comment type="caution">
    <text evidence="1">The sequence shown here is derived from an EMBL/GenBank/DDBJ whole genome shotgun (WGS) entry which is preliminary data.</text>
</comment>
<evidence type="ECO:0000313" key="1">
    <source>
        <dbReference type="EMBL" id="KKR40555.1"/>
    </source>
</evidence>